<dbReference type="InterPro" id="IPR006015">
    <property type="entry name" value="Universal_stress_UspA"/>
</dbReference>
<proteinExistence type="inferred from homology"/>
<evidence type="ECO:0000256" key="1">
    <source>
        <dbReference type="ARBA" id="ARBA00008791"/>
    </source>
</evidence>
<protein>
    <submittedName>
        <fullName evidence="3">Universal stress protein</fullName>
    </submittedName>
</protein>
<dbReference type="Gene3D" id="3.40.50.620">
    <property type="entry name" value="HUPs"/>
    <property type="match status" value="2"/>
</dbReference>
<keyword evidence="4" id="KW-1185">Reference proteome</keyword>
<dbReference type="InterPro" id="IPR014729">
    <property type="entry name" value="Rossmann-like_a/b/a_fold"/>
</dbReference>
<accession>A0A930YKH2</accession>
<dbReference type="SUPFAM" id="SSF52402">
    <property type="entry name" value="Adenine nucleotide alpha hydrolases-like"/>
    <property type="match status" value="2"/>
</dbReference>
<dbReference type="PANTHER" id="PTHR46268">
    <property type="entry name" value="STRESS RESPONSE PROTEIN NHAX"/>
    <property type="match status" value="1"/>
</dbReference>
<evidence type="ECO:0000313" key="3">
    <source>
        <dbReference type="EMBL" id="MBF4766049.1"/>
    </source>
</evidence>
<dbReference type="PANTHER" id="PTHR46268:SF6">
    <property type="entry name" value="UNIVERSAL STRESS PROTEIN UP12"/>
    <property type="match status" value="1"/>
</dbReference>
<evidence type="ECO:0000313" key="4">
    <source>
        <dbReference type="Proteomes" id="UP000640489"/>
    </source>
</evidence>
<dbReference type="Proteomes" id="UP000640489">
    <property type="component" value="Unassembled WGS sequence"/>
</dbReference>
<evidence type="ECO:0000259" key="2">
    <source>
        <dbReference type="Pfam" id="PF00582"/>
    </source>
</evidence>
<dbReference type="AlphaFoldDB" id="A0A930YKH2"/>
<sequence>MNTELPGATAPPHHGSIVVGVHETVFSGQALRWAAEQAQVEGRPVLLAHAAEGSLVSRYAGAMAAGETVLLRAAEVVRRAAPDLDVRRLLRPSPATTLLTELSTDAWMVVLGSRGRGPTLSHLLGSVGQGVVRRAACPVVVHRPGNPGLVRDGVVAAVRATGDAEPVLEVAFRLASQRGLPLRVLHVVWDPGSAMVGASVGDLTQEQASDELAVGEALAGFGERYPDVHTTVAVTPGLPERDIALAAHRADLLVVGTSRLEAWSRLLVGSVAVSALERATCPVVVVPVG</sequence>
<dbReference type="EMBL" id="JADKPN010000022">
    <property type="protein sequence ID" value="MBF4766049.1"/>
    <property type="molecule type" value="Genomic_DNA"/>
</dbReference>
<dbReference type="RefSeq" id="WP_194709234.1">
    <property type="nucleotide sequence ID" value="NZ_JADKPN010000022.1"/>
</dbReference>
<feature type="domain" description="UspA" evidence="2">
    <location>
        <begin position="154"/>
        <end position="287"/>
    </location>
</feature>
<dbReference type="InterPro" id="IPR006016">
    <property type="entry name" value="UspA"/>
</dbReference>
<name>A0A930YKH2_9ACTN</name>
<reference evidence="3" key="1">
    <citation type="submission" date="2020-11" db="EMBL/GenBank/DDBJ databases">
        <title>Nocardioides sp. nov., isolated from Soil of Cynanchum wilfordii Hemsley rhizosphere.</title>
        <authorList>
            <person name="Lee J.-S."/>
            <person name="Suh M.K."/>
            <person name="Kim J.-S."/>
        </authorList>
    </citation>
    <scope>NUCLEOTIDE SEQUENCE</scope>
    <source>
        <strain evidence="3">KCTC 19275</strain>
    </source>
</reference>
<comment type="caution">
    <text evidence="3">The sequence shown here is derived from an EMBL/GenBank/DDBJ whole genome shotgun (WGS) entry which is preliminary data.</text>
</comment>
<organism evidence="3 4">
    <name type="scientific">Nocardioides islandensis</name>
    <dbReference type="NCBI Taxonomy" id="433663"/>
    <lineage>
        <taxon>Bacteria</taxon>
        <taxon>Bacillati</taxon>
        <taxon>Actinomycetota</taxon>
        <taxon>Actinomycetes</taxon>
        <taxon>Propionibacteriales</taxon>
        <taxon>Nocardioidaceae</taxon>
        <taxon>Nocardioides</taxon>
    </lineage>
</organism>
<dbReference type="PRINTS" id="PR01438">
    <property type="entry name" value="UNVRSLSTRESS"/>
</dbReference>
<feature type="domain" description="UspA" evidence="2">
    <location>
        <begin position="16"/>
        <end position="141"/>
    </location>
</feature>
<dbReference type="Pfam" id="PF00582">
    <property type="entry name" value="Usp"/>
    <property type="match status" value="2"/>
</dbReference>
<comment type="similarity">
    <text evidence="1">Belongs to the universal stress protein A family.</text>
</comment>
<gene>
    <name evidence="3" type="ORF">ISU07_23175</name>
</gene>